<evidence type="ECO:0008006" key="4">
    <source>
        <dbReference type="Google" id="ProtNLM"/>
    </source>
</evidence>
<keyword evidence="1" id="KW-0812">Transmembrane</keyword>
<evidence type="ECO:0000256" key="1">
    <source>
        <dbReference type="SAM" id="Phobius"/>
    </source>
</evidence>
<protein>
    <recommendedName>
        <fullName evidence="4">Transmembrane protein</fullName>
    </recommendedName>
</protein>
<name>A0A7W5H714_9BACT</name>
<dbReference type="EMBL" id="JACHXU010000021">
    <property type="protein sequence ID" value="MBB3209152.1"/>
    <property type="molecule type" value="Genomic_DNA"/>
</dbReference>
<keyword evidence="1" id="KW-1133">Transmembrane helix</keyword>
<sequence length="118" mass="13171">MVVGGVAAGRDGRVGAGFVDHERFELHESVALGFGFVCFVSFVVEFARLNLARLWVVLWRDGRGGAVFFDHERYERHESLGAGFWVRGVCFCGVGFACLNSVRFWVVLRRGGWRRGGS</sequence>
<dbReference type="AlphaFoldDB" id="A0A7W5H714"/>
<evidence type="ECO:0000313" key="2">
    <source>
        <dbReference type="EMBL" id="MBB3209152.1"/>
    </source>
</evidence>
<gene>
    <name evidence="2" type="ORF">FHS27_004990</name>
</gene>
<organism evidence="2 3">
    <name type="scientific">Aporhodopirellula rubra</name>
    <dbReference type="NCBI Taxonomy" id="980271"/>
    <lineage>
        <taxon>Bacteria</taxon>
        <taxon>Pseudomonadati</taxon>
        <taxon>Planctomycetota</taxon>
        <taxon>Planctomycetia</taxon>
        <taxon>Pirellulales</taxon>
        <taxon>Pirellulaceae</taxon>
        <taxon>Aporhodopirellula</taxon>
    </lineage>
</organism>
<proteinExistence type="predicted"/>
<feature type="transmembrane region" description="Helical" evidence="1">
    <location>
        <begin position="30"/>
        <end position="49"/>
    </location>
</feature>
<keyword evidence="1" id="KW-0472">Membrane</keyword>
<accession>A0A7W5H714</accession>
<reference evidence="2 3" key="1">
    <citation type="submission" date="2020-08" db="EMBL/GenBank/DDBJ databases">
        <title>Genomic Encyclopedia of Type Strains, Phase III (KMG-III): the genomes of soil and plant-associated and newly described type strains.</title>
        <authorList>
            <person name="Whitman W."/>
        </authorList>
    </citation>
    <scope>NUCLEOTIDE SEQUENCE [LARGE SCALE GENOMIC DNA]</scope>
    <source>
        <strain evidence="2 3">CECT 8075</strain>
    </source>
</reference>
<feature type="transmembrane region" description="Helical" evidence="1">
    <location>
        <begin position="84"/>
        <end position="106"/>
    </location>
</feature>
<comment type="caution">
    <text evidence="2">The sequence shown here is derived from an EMBL/GenBank/DDBJ whole genome shotgun (WGS) entry which is preliminary data.</text>
</comment>
<keyword evidence="3" id="KW-1185">Reference proteome</keyword>
<evidence type="ECO:0000313" key="3">
    <source>
        <dbReference type="Proteomes" id="UP000536179"/>
    </source>
</evidence>
<dbReference type="Proteomes" id="UP000536179">
    <property type="component" value="Unassembled WGS sequence"/>
</dbReference>